<evidence type="ECO:0000256" key="2">
    <source>
        <dbReference type="ARBA" id="ARBA00022475"/>
    </source>
</evidence>
<keyword evidence="5 6" id="KW-0472">Membrane</keyword>
<gene>
    <name evidence="7" type="ORF">GPA21_17805</name>
</gene>
<keyword evidence="8" id="KW-1185">Reference proteome</keyword>
<sequence>MTVTEALALFIVMLPLAAMPSASVALVVARSVSAGRRSGGFAALGIVAGDLVFVAVALLGVSALAGWLGAFFSVLKYCGGAYLIWFGWRLLTSKPSVELPRAKASGSSLAADFAAGLLLTLGDVKAILFYASLFPALIDVTTIAAWDIALIAAITAFAVGGTKLVYVFFSSKIVEKLRKPVVSDAPRKLGGLLMMGCGAVLVTKA</sequence>
<feature type="transmembrane region" description="Helical" evidence="6">
    <location>
        <begin position="143"/>
        <end position="169"/>
    </location>
</feature>
<dbReference type="RefSeq" id="WP_168989445.1">
    <property type="nucleotide sequence ID" value="NZ_CAWPHM010000064.1"/>
</dbReference>
<reference evidence="7" key="1">
    <citation type="submission" date="2019-12" db="EMBL/GenBank/DDBJ databases">
        <title>Comparative genomics gives insights into the taxonomy of the Azoarcus-Aromatoleum group and reveals separate origins of nif in the plant-associated Azoarcus and non-plant-associated Aromatoleum sub-groups.</title>
        <authorList>
            <person name="Lafos M."/>
            <person name="Maluk M."/>
            <person name="Batista M."/>
            <person name="Junghare M."/>
            <person name="Carmona M."/>
            <person name="Faoro H."/>
            <person name="Cruz L.M."/>
            <person name="Battistoni F."/>
            <person name="De Souza E."/>
            <person name="Pedrosa F."/>
            <person name="Chen W.-M."/>
            <person name="Poole P.S."/>
            <person name="Dixon R.A."/>
            <person name="James E.K."/>
        </authorList>
    </citation>
    <scope>NUCLEOTIDE SEQUENCE</scope>
    <source>
        <strain evidence="7">NSC3</strain>
    </source>
</reference>
<evidence type="ECO:0000256" key="5">
    <source>
        <dbReference type="ARBA" id="ARBA00023136"/>
    </source>
</evidence>
<comment type="subcellular location">
    <subcellularLocation>
        <location evidence="1">Cell membrane</location>
        <topology evidence="1">Multi-pass membrane protein</topology>
    </subcellularLocation>
</comment>
<evidence type="ECO:0000313" key="7">
    <source>
        <dbReference type="EMBL" id="NMG04809.1"/>
    </source>
</evidence>
<protein>
    <submittedName>
        <fullName evidence="7">LysE family transporter</fullName>
    </submittedName>
</protein>
<dbReference type="Proteomes" id="UP000599523">
    <property type="component" value="Unassembled WGS sequence"/>
</dbReference>
<dbReference type="Pfam" id="PF01810">
    <property type="entry name" value="LysE"/>
    <property type="match status" value="1"/>
</dbReference>
<keyword evidence="3 6" id="KW-0812">Transmembrane</keyword>
<proteinExistence type="predicted"/>
<evidence type="ECO:0000256" key="1">
    <source>
        <dbReference type="ARBA" id="ARBA00004651"/>
    </source>
</evidence>
<name>A0A972J9F5_9RHOO</name>
<dbReference type="PANTHER" id="PTHR30086:SF20">
    <property type="entry name" value="ARGININE EXPORTER PROTEIN ARGO-RELATED"/>
    <property type="match status" value="1"/>
</dbReference>
<keyword evidence="4 6" id="KW-1133">Transmembrane helix</keyword>
<feature type="transmembrane region" description="Helical" evidence="6">
    <location>
        <begin position="41"/>
        <end position="61"/>
    </location>
</feature>
<feature type="transmembrane region" description="Helical" evidence="6">
    <location>
        <begin position="6"/>
        <end position="29"/>
    </location>
</feature>
<dbReference type="GO" id="GO:0015171">
    <property type="term" value="F:amino acid transmembrane transporter activity"/>
    <property type="evidence" value="ECO:0007669"/>
    <property type="project" value="TreeGrafter"/>
</dbReference>
<dbReference type="GO" id="GO:0005886">
    <property type="term" value="C:plasma membrane"/>
    <property type="evidence" value="ECO:0007669"/>
    <property type="project" value="UniProtKB-SubCell"/>
</dbReference>
<feature type="transmembrane region" description="Helical" evidence="6">
    <location>
        <begin position="67"/>
        <end position="88"/>
    </location>
</feature>
<comment type="caution">
    <text evidence="7">The sequence shown here is derived from an EMBL/GenBank/DDBJ whole genome shotgun (WGS) entry which is preliminary data.</text>
</comment>
<accession>A0A972J9F5</accession>
<dbReference type="AlphaFoldDB" id="A0A972J9F5"/>
<evidence type="ECO:0000256" key="4">
    <source>
        <dbReference type="ARBA" id="ARBA00022989"/>
    </source>
</evidence>
<evidence type="ECO:0000313" key="8">
    <source>
        <dbReference type="Proteomes" id="UP000599523"/>
    </source>
</evidence>
<keyword evidence="2" id="KW-1003">Cell membrane</keyword>
<organism evidence="7 8">
    <name type="scientific">Azoarcus taiwanensis</name>
    <dbReference type="NCBI Taxonomy" id="666964"/>
    <lineage>
        <taxon>Bacteria</taxon>
        <taxon>Pseudomonadati</taxon>
        <taxon>Pseudomonadota</taxon>
        <taxon>Betaproteobacteria</taxon>
        <taxon>Rhodocyclales</taxon>
        <taxon>Zoogloeaceae</taxon>
        <taxon>Azoarcus</taxon>
    </lineage>
</organism>
<evidence type="ECO:0000256" key="3">
    <source>
        <dbReference type="ARBA" id="ARBA00022692"/>
    </source>
</evidence>
<dbReference type="PANTHER" id="PTHR30086">
    <property type="entry name" value="ARGININE EXPORTER PROTEIN ARGO"/>
    <property type="match status" value="1"/>
</dbReference>
<dbReference type="InterPro" id="IPR001123">
    <property type="entry name" value="LeuE-type"/>
</dbReference>
<evidence type="ECO:0000256" key="6">
    <source>
        <dbReference type="SAM" id="Phobius"/>
    </source>
</evidence>
<dbReference type="EMBL" id="WTVM01000158">
    <property type="protein sequence ID" value="NMG04809.1"/>
    <property type="molecule type" value="Genomic_DNA"/>
</dbReference>